<dbReference type="Pfam" id="PF00355">
    <property type="entry name" value="Rieske"/>
    <property type="match status" value="1"/>
</dbReference>
<dbReference type="Gene3D" id="2.102.10.10">
    <property type="entry name" value="Rieske [2Fe-2S] iron-sulphur domain"/>
    <property type="match status" value="1"/>
</dbReference>
<keyword evidence="4" id="KW-0408">Iron</keyword>
<evidence type="ECO:0000259" key="6">
    <source>
        <dbReference type="PROSITE" id="PS51296"/>
    </source>
</evidence>
<dbReference type="InterPro" id="IPR044043">
    <property type="entry name" value="VanA_C_cat"/>
</dbReference>
<organism evidence="7 8">
    <name type="scientific">Bombella favorum</name>
    <dbReference type="NCBI Taxonomy" id="2039164"/>
    <lineage>
        <taxon>Bacteria</taxon>
        <taxon>Pseudomonadati</taxon>
        <taxon>Pseudomonadota</taxon>
        <taxon>Alphaproteobacteria</taxon>
        <taxon>Acetobacterales</taxon>
        <taxon>Acetobacteraceae</taxon>
        <taxon>Bombella</taxon>
    </lineage>
</organism>
<dbReference type="PANTHER" id="PTHR21266">
    <property type="entry name" value="IRON-SULFUR DOMAIN CONTAINING PROTEIN"/>
    <property type="match status" value="1"/>
</dbReference>
<keyword evidence="8" id="KW-1185">Reference proteome</keyword>
<dbReference type="InterPro" id="IPR017941">
    <property type="entry name" value="Rieske_2Fe-2S"/>
</dbReference>
<keyword evidence="3" id="KW-0560">Oxidoreductase</keyword>
<reference evidence="7 8" key="1">
    <citation type="submission" date="2017-09" db="EMBL/GenBank/DDBJ databases">
        <authorList>
            <person name="Jakob F."/>
        </authorList>
    </citation>
    <scope>NUCLEOTIDE SEQUENCE [LARGE SCALE GENOMIC DNA]</scope>
    <source>
        <strain evidence="7 8">TMW 2.1880</strain>
    </source>
</reference>
<keyword evidence="5" id="KW-0411">Iron-sulfur</keyword>
<sequence length="366" mass="41725">MTELLSEQPHDLRRIDISPDYWYPVAWSEDLKAGRAIGRNFSGQPVVLVRPKRGPVYALEDKCAHRQVPLSEGVVEGGTIKCGYHGWAYSRTGDCEDIPYLGKDENQKRIPNCVRPYPCIEAGGMIFIFPGDPEKARTTPLPELAQVGNRAFKTRRFDPSVKCHYTFMHENLMDMNHQFLHRRQMGKIRARYLGGDQGEGYVEARYSFARVGSEGQPLAERLIFGKHKYDPNKPQPVEEVVTIRTSYPYQSLHIHDKDGDLIMQLFAVYVPDSGDGQSCQTFGLLSVLRPKVPFVLDLIWPVLGVFTNRIFHEDKDIVEMEQKAWNMQGGDQNIEVFPIVKKLRHLLRSGGVPHKEVLQERAAQHA</sequence>
<evidence type="ECO:0000256" key="5">
    <source>
        <dbReference type="ARBA" id="ARBA00023014"/>
    </source>
</evidence>
<dbReference type="SUPFAM" id="SSF55961">
    <property type="entry name" value="Bet v1-like"/>
    <property type="match status" value="1"/>
</dbReference>
<dbReference type="Pfam" id="PF19112">
    <property type="entry name" value="VanA_C"/>
    <property type="match status" value="1"/>
</dbReference>
<keyword evidence="1" id="KW-0001">2Fe-2S</keyword>
<dbReference type="PROSITE" id="PS51296">
    <property type="entry name" value="RIESKE"/>
    <property type="match status" value="1"/>
</dbReference>
<dbReference type="RefSeq" id="WP_182082251.1">
    <property type="nucleotide sequence ID" value="NZ_NWUS01000003.1"/>
</dbReference>
<dbReference type="Proteomes" id="UP001516390">
    <property type="component" value="Unassembled WGS sequence"/>
</dbReference>
<dbReference type="CDD" id="cd03469">
    <property type="entry name" value="Rieske_RO_Alpha_N"/>
    <property type="match status" value="1"/>
</dbReference>
<accession>A0ABR5ZPH8</accession>
<proteinExistence type="predicted"/>
<name>A0ABR5ZPH8_9PROT</name>
<evidence type="ECO:0000256" key="2">
    <source>
        <dbReference type="ARBA" id="ARBA00022723"/>
    </source>
</evidence>
<evidence type="ECO:0000256" key="4">
    <source>
        <dbReference type="ARBA" id="ARBA00023004"/>
    </source>
</evidence>
<dbReference type="Gene3D" id="3.90.380.10">
    <property type="entry name" value="Naphthalene 1,2-dioxygenase Alpha Subunit, Chain A, domain 1"/>
    <property type="match status" value="1"/>
</dbReference>
<evidence type="ECO:0000256" key="1">
    <source>
        <dbReference type="ARBA" id="ARBA00022714"/>
    </source>
</evidence>
<protein>
    <submittedName>
        <fullName evidence="7">Rieske (2Fe-2S) protein</fullName>
    </submittedName>
</protein>
<dbReference type="SUPFAM" id="SSF50022">
    <property type="entry name" value="ISP domain"/>
    <property type="match status" value="1"/>
</dbReference>
<dbReference type="InterPro" id="IPR050584">
    <property type="entry name" value="Cholesterol_7-desaturase"/>
</dbReference>
<dbReference type="EMBL" id="NWUS01000003">
    <property type="protein sequence ID" value="MBA5726190.1"/>
    <property type="molecule type" value="Genomic_DNA"/>
</dbReference>
<comment type="caution">
    <text evidence="7">The sequence shown here is derived from an EMBL/GenBank/DDBJ whole genome shotgun (WGS) entry which is preliminary data.</text>
</comment>
<dbReference type="InterPro" id="IPR036922">
    <property type="entry name" value="Rieske_2Fe-2S_sf"/>
</dbReference>
<evidence type="ECO:0000313" key="8">
    <source>
        <dbReference type="Proteomes" id="UP001516390"/>
    </source>
</evidence>
<dbReference type="PANTHER" id="PTHR21266:SF60">
    <property type="entry name" value="3-KETOSTEROID-9-ALPHA-MONOOXYGENASE, OXYGENASE COMPONENT"/>
    <property type="match status" value="1"/>
</dbReference>
<keyword evidence="2" id="KW-0479">Metal-binding</keyword>
<evidence type="ECO:0000256" key="3">
    <source>
        <dbReference type="ARBA" id="ARBA00023002"/>
    </source>
</evidence>
<evidence type="ECO:0000313" key="7">
    <source>
        <dbReference type="EMBL" id="MBA5726190.1"/>
    </source>
</evidence>
<feature type="domain" description="Rieske" evidence="6">
    <location>
        <begin position="22"/>
        <end position="128"/>
    </location>
</feature>
<gene>
    <name evidence="7" type="ORF">CPA57_07905</name>
</gene>